<sequence length="144" mass="16609">MVKKRKIEHDMDDGNSVDTLELINKEAHHTQIGEKHTTGHSETLVKEKPYTTFFKELKPLVNEEFNDSSQNSYLFHSKKEDVKLGQPLPSWGNHLPQWEGITSIRQGVRNGRFEATSFVAKGKETVINDEDLPPKKRMKGRFTF</sequence>
<comment type="caution">
    <text evidence="1">The sequence shown here is derived from an EMBL/GenBank/DDBJ whole genome shotgun (WGS) entry which is preliminary data.</text>
</comment>
<dbReference type="AlphaFoldDB" id="A0AAN9HTR0"/>
<keyword evidence="2" id="KW-1185">Reference proteome</keyword>
<evidence type="ECO:0000313" key="1">
    <source>
        <dbReference type="EMBL" id="KAK7255833.1"/>
    </source>
</evidence>
<gene>
    <name evidence="1" type="ORF">RIF29_29256</name>
</gene>
<protein>
    <submittedName>
        <fullName evidence="1">Uncharacterized protein</fullName>
    </submittedName>
</protein>
<accession>A0AAN9HTR0</accession>
<dbReference type="Proteomes" id="UP001372338">
    <property type="component" value="Unassembled WGS sequence"/>
</dbReference>
<evidence type="ECO:0000313" key="2">
    <source>
        <dbReference type="Proteomes" id="UP001372338"/>
    </source>
</evidence>
<dbReference type="EMBL" id="JAYWIO010000006">
    <property type="protein sequence ID" value="KAK7255833.1"/>
    <property type="molecule type" value="Genomic_DNA"/>
</dbReference>
<reference evidence="1 2" key="1">
    <citation type="submission" date="2024-01" db="EMBL/GenBank/DDBJ databases">
        <title>The genomes of 5 underutilized Papilionoideae crops provide insights into root nodulation and disease resistanc.</title>
        <authorList>
            <person name="Yuan L."/>
        </authorList>
    </citation>
    <scope>NUCLEOTIDE SEQUENCE [LARGE SCALE GENOMIC DNA]</scope>
    <source>
        <strain evidence="1">ZHUSHIDOU_FW_LH</strain>
        <tissue evidence="1">Leaf</tissue>
    </source>
</reference>
<proteinExistence type="predicted"/>
<organism evidence="1 2">
    <name type="scientific">Crotalaria pallida</name>
    <name type="common">Smooth rattlebox</name>
    <name type="synonym">Crotalaria striata</name>
    <dbReference type="NCBI Taxonomy" id="3830"/>
    <lineage>
        <taxon>Eukaryota</taxon>
        <taxon>Viridiplantae</taxon>
        <taxon>Streptophyta</taxon>
        <taxon>Embryophyta</taxon>
        <taxon>Tracheophyta</taxon>
        <taxon>Spermatophyta</taxon>
        <taxon>Magnoliopsida</taxon>
        <taxon>eudicotyledons</taxon>
        <taxon>Gunneridae</taxon>
        <taxon>Pentapetalae</taxon>
        <taxon>rosids</taxon>
        <taxon>fabids</taxon>
        <taxon>Fabales</taxon>
        <taxon>Fabaceae</taxon>
        <taxon>Papilionoideae</taxon>
        <taxon>50 kb inversion clade</taxon>
        <taxon>genistoids sensu lato</taxon>
        <taxon>core genistoids</taxon>
        <taxon>Crotalarieae</taxon>
        <taxon>Crotalaria</taxon>
    </lineage>
</organism>
<name>A0AAN9HTR0_CROPI</name>